<feature type="region of interest" description="Disordered" evidence="1">
    <location>
        <begin position="1"/>
        <end position="23"/>
    </location>
</feature>
<evidence type="ECO:0000313" key="3">
    <source>
        <dbReference type="Proteomes" id="UP001142393"/>
    </source>
</evidence>
<organism evidence="2 3">
    <name type="scientific">Lentinula detonsa</name>
    <dbReference type="NCBI Taxonomy" id="2804962"/>
    <lineage>
        <taxon>Eukaryota</taxon>
        <taxon>Fungi</taxon>
        <taxon>Dikarya</taxon>
        <taxon>Basidiomycota</taxon>
        <taxon>Agaricomycotina</taxon>
        <taxon>Agaricomycetes</taxon>
        <taxon>Agaricomycetidae</taxon>
        <taxon>Agaricales</taxon>
        <taxon>Marasmiineae</taxon>
        <taxon>Omphalotaceae</taxon>
        <taxon>Lentinula</taxon>
    </lineage>
</organism>
<feature type="region of interest" description="Disordered" evidence="1">
    <location>
        <begin position="706"/>
        <end position="725"/>
    </location>
</feature>
<feature type="region of interest" description="Disordered" evidence="1">
    <location>
        <begin position="312"/>
        <end position="332"/>
    </location>
</feature>
<feature type="compositionally biased region" description="Polar residues" evidence="1">
    <location>
        <begin position="116"/>
        <end position="126"/>
    </location>
</feature>
<comment type="caution">
    <text evidence="2">The sequence shown here is derived from an EMBL/GenBank/DDBJ whole genome shotgun (WGS) entry which is preliminary data.</text>
</comment>
<feature type="compositionally biased region" description="Low complexity" evidence="1">
    <location>
        <begin position="82"/>
        <end position="100"/>
    </location>
</feature>
<keyword evidence="3" id="KW-1185">Reference proteome</keyword>
<feature type="region of interest" description="Disordered" evidence="1">
    <location>
        <begin position="367"/>
        <end position="454"/>
    </location>
</feature>
<feature type="region of interest" description="Disordered" evidence="1">
    <location>
        <begin position="571"/>
        <end position="590"/>
    </location>
</feature>
<feature type="compositionally biased region" description="Basic residues" evidence="1">
    <location>
        <begin position="407"/>
        <end position="417"/>
    </location>
</feature>
<dbReference type="AlphaFoldDB" id="A0A9W8NR55"/>
<evidence type="ECO:0000256" key="1">
    <source>
        <dbReference type="SAM" id="MobiDB-lite"/>
    </source>
</evidence>
<feature type="region of interest" description="Disordered" evidence="1">
    <location>
        <begin position="595"/>
        <end position="642"/>
    </location>
</feature>
<evidence type="ECO:0000313" key="2">
    <source>
        <dbReference type="EMBL" id="KAJ3739207.1"/>
    </source>
</evidence>
<feature type="compositionally biased region" description="Low complexity" evidence="1">
    <location>
        <begin position="257"/>
        <end position="277"/>
    </location>
</feature>
<dbReference type="EMBL" id="JANVFU010000019">
    <property type="protein sequence ID" value="KAJ3739207.1"/>
    <property type="molecule type" value="Genomic_DNA"/>
</dbReference>
<feature type="compositionally biased region" description="Polar residues" evidence="1">
    <location>
        <begin position="71"/>
        <end position="81"/>
    </location>
</feature>
<feature type="compositionally biased region" description="Polar residues" evidence="1">
    <location>
        <begin position="420"/>
        <end position="432"/>
    </location>
</feature>
<feature type="compositionally biased region" description="Polar residues" evidence="1">
    <location>
        <begin position="628"/>
        <end position="642"/>
    </location>
</feature>
<reference evidence="2 3" key="1">
    <citation type="journal article" date="2023" name="Proc. Natl. Acad. Sci. U.S.A.">
        <title>A global phylogenomic analysis of the shiitake genus Lentinula.</title>
        <authorList>
            <person name="Sierra-Patev S."/>
            <person name="Min B."/>
            <person name="Naranjo-Ortiz M."/>
            <person name="Looney B."/>
            <person name="Konkel Z."/>
            <person name="Slot J.C."/>
            <person name="Sakamoto Y."/>
            <person name="Steenwyk J.L."/>
            <person name="Rokas A."/>
            <person name="Carro J."/>
            <person name="Camarero S."/>
            <person name="Ferreira P."/>
            <person name="Molpeceres G."/>
            <person name="Ruiz-Duenas F.J."/>
            <person name="Serrano A."/>
            <person name="Henrissat B."/>
            <person name="Drula E."/>
            <person name="Hughes K.W."/>
            <person name="Mata J.L."/>
            <person name="Ishikawa N.K."/>
            <person name="Vargas-Isla R."/>
            <person name="Ushijima S."/>
            <person name="Smith C.A."/>
            <person name="Donoghue J."/>
            <person name="Ahrendt S."/>
            <person name="Andreopoulos W."/>
            <person name="He G."/>
            <person name="LaButti K."/>
            <person name="Lipzen A."/>
            <person name="Ng V."/>
            <person name="Riley R."/>
            <person name="Sandor L."/>
            <person name="Barry K."/>
            <person name="Martinez A.T."/>
            <person name="Xiao Y."/>
            <person name="Gibbons J.G."/>
            <person name="Terashima K."/>
            <person name="Grigoriev I.V."/>
            <person name="Hibbett D."/>
        </authorList>
    </citation>
    <scope>NUCLEOTIDE SEQUENCE [LARGE SCALE GENOMIC DNA]</scope>
    <source>
        <strain evidence="2 3">TFB7810</strain>
    </source>
</reference>
<sequence>MAVMTSQIPTPLDCPSDSISSSSVRNWRNLKSLVANSSARTKSLPPGVQRNTLPAGTITRPPVQPLPSPPADTSQTLSAFQTRPKSTSVSVSSSIRPSPRFHVANPTELPPLPAPNQVSVTKTLESNRPLPAPVPSTGLEGIVSRKHRGTPSPPRINTTGLHVQSLPPPSTSPFTSGSTSTSHPTSSATSLTPKHMSKVSLPIGPSQHLPAPLPLSDASIYNERITSITTLPSPLNGTRALVRPLPPPPLPKVPETSSTGLRSRSSSRGPSSQVRSRTNSAVGRGDADFKPQFCFDPTSSSYVIQKADEVTTHFPSSPPTTSGGVGLTNSGNRIRNTRLHMHNRSHSAQSKNFSSMILPNATDIQDTSLSASTSDDRSVTVRKGKQAIRSAPCSDTEEGPFTQPKSSKTRQSRRRLVLHNPSTSLSIRSAPTSDAEESPTFELNSSPLLLPPTGSIKDMLPKALTIRTDKLSQPQPIRPPSLPTQDILVEPLSFARRTPPSRPAQGSSFRVTPPPSLPSLTEDIGYADPAFIDDSRVYIDDGFDGPGGLGAFSTSVDPDVDVDIGQMVFSSRPPSGEFIGPSVTDLDMDTRGRHVSRPTAVSRWKSADPHSAMNADLHRHGPVKHSNTKSNHSASRGSRSVSQAVIMSSLKAHVHVRPLQELELGPSPINMDLEPEMVFSKNPRSFTPLQSVPGVLDMEERRYVRGKWRSPSPGTPPGTGASIPQRNTVAGQFAPVRARGFYEDW</sequence>
<dbReference type="Proteomes" id="UP001142393">
    <property type="component" value="Unassembled WGS sequence"/>
</dbReference>
<protein>
    <submittedName>
        <fullName evidence="2">Uncharacterized protein</fullName>
    </submittedName>
</protein>
<gene>
    <name evidence="2" type="ORF">DFH05DRAFT_1530482</name>
</gene>
<accession>A0A9W8NR55</accession>
<name>A0A9W8NR55_9AGAR</name>
<feature type="compositionally biased region" description="Low complexity" evidence="1">
    <location>
        <begin position="172"/>
        <end position="193"/>
    </location>
</feature>
<proteinExistence type="predicted"/>
<feature type="region of interest" description="Disordered" evidence="1">
    <location>
        <begin position="35"/>
        <end position="205"/>
    </location>
</feature>
<feature type="region of interest" description="Disordered" evidence="1">
    <location>
        <begin position="230"/>
        <end position="290"/>
    </location>
</feature>